<sequence length="129" mass="14492">MNEKNILIIARVLITPLFIYSGLGKVFHFSDNVAKTPFGDSLIGQLMIIAAIVIELGGSLCFLLGYRLKIASAIWIFYILLTSVMFHQFWLYTGPQQVGQVINFTKNLSICAGLLYFLLYSPEKKQPEA</sequence>
<feature type="transmembrane region" description="Helical" evidence="5">
    <location>
        <begin position="98"/>
        <end position="119"/>
    </location>
</feature>
<evidence type="ECO:0000313" key="6">
    <source>
        <dbReference type="EMBL" id="ORM89650.1"/>
    </source>
</evidence>
<dbReference type="AlphaFoldDB" id="A0A1X1EL31"/>
<feature type="transmembrane region" description="Helical" evidence="5">
    <location>
        <begin position="42"/>
        <end position="66"/>
    </location>
</feature>
<keyword evidence="4 5" id="KW-0472">Membrane</keyword>
<evidence type="ECO:0000313" key="7">
    <source>
        <dbReference type="Proteomes" id="UP000193749"/>
    </source>
</evidence>
<keyword evidence="2 5" id="KW-0812">Transmembrane</keyword>
<dbReference type="GO" id="GO:0016020">
    <property type="term" value="C:membrane"/>
    <property type="evidence" value="ECO:0007669"/>
    <property type="project" value="UniProtKB-SubCell"/>
</dbReference>
<evidence type="ECO:0000256" key="3">
    <source>
        <dbReference type="ARBA" id="ARBA00022989"/>
    </source>
</evidence>
<accession>A0A1X1EL31</accession>
<evidence type="ECO:0000256" key="2">
    <source>
        <dbReference type="ARBA" id="ARBA00022692"/>
    </source>
</evidence>
<dbReference type="RefSeq" id="WP_084879370.1">
    <property type="nucleotide sequence ID" value="NZ_JAGGMY010000005.1"/>
</dbReference>
<evidence type="ECO:0000256" key="4">
    <source>
        <dbReference type="ARBA" id="ARBA00023136"/>
    </source>
</evidence>
<feature type="transmembrane region" description="Helical" evidence="5">
    <location>
        <begin position="73"/>
        <end position="92"/>
    </location>
</feature>
<evidence type="ECO:0000256" key="5">
    <source>
        <dbReference type="SAM" id="Phobius"/>
    </source>
</evidence>
<name>A0A1X1EL31_PANCY</name>
<feature type="transmembrane region" description="Helical" evidence="5">
    <location>
        <begin position="12"/>
        <end position="30"/>
    </location>
</feature>
<keyword evidence="3 5" id="KW-1133">Transmembrane helix</keyword>
<evidence type="ECO:0000256" key="1">
    <source>
        <dbReference type="ARBA" id="ARBA00004141"/>
    </source>
</evidence>
<dbReference type="STRING" id="55209.HA50_23875"/>
<dbReference type="EMBL" id="MLJI01000002">
    <property type="protein sequence ID" value="ORM89650.1"/>
    <property type="molecule type" value="Genomic_DNA"/>
</dbReference>
<comment type="subcellular location">
    <subcellularLocation>
        <location evidence="1">Membrane</location>
        <topology evidence="1">Multi-pass membrane protein</topology>
    </subcellularLocation>
</comment>
<dbReference type="OrthoDB" id="9810206at2"/>
<gene>
    <name evidence="6" type="ORF">HA50_23875</name>
</gene>
<proteinExistence type="predicted"/>
<keyword evidence="7" id="KW-1185">Reference proteome</keyword>
<dbReference type="Pfam" id="PF07681">
    <property type="entry name" value="DoxX"/>
    <property type="match status" value="1"/>
</dbReference>
<organism evidence="6 7">
    <name type="scientific">Pantoea cypripedii</name>
    <name type="common">Pectobacterium cypripedii</name>
    <name type="synonym">Erwinia cypripedii</name>
    <dbReference type="NCBI Taxonomy" id="55209"/>
    <lineage>
        <taxon>Bacteria</taxon>
        <taxon>Pseudomonadati</taxon>
        <taxon>Pseudomonadota</taxon>
        <taxon>Gammaproteobacteria</taxon>
        <taxon>Enterobacterales</taxon>
        <taxon>Erwiniaceae</taxon>
        <taxon>Pantoea</taxon>
    </lineage>
</organism>
<evidence type="ECO:0008006" key="8">
    <source>
        <dbReference type="Google" id="ProtNLM"/>
    </source>
</evidence>
<dbReference type="InterPro" id="IPR032808">
    <property type="entry name" value="DoxX"/>
</dbReference>
<reference evidence="6 7" key="1">
    <citation type="journal article" date="2017" name="Antonie Van Leeuwenhoek">
        <title>Phylogenomic resolution of the bacterial genus Pantoea and its relationship with Erwinia and Tatumella.</title>
        <authorList>
            <person name="Palmer M."/>
            <person name="Steenkamp E.T."/>
            <person name="Coetzee M.P."/>
            <person name="Chan W.Y."/>
            <person name="van Zyl E."/>
            <person name="De Maayer P."/>
            <person name="Coutinho T.A."/>
            <person name="Blom J."/>
            <person name="Smits T.H."/>
            <person name="Duffy B."/>
            <person name="Venter S.N."/>
        </authorList>
    </citation>
    <scope>NUCLEOTIDE SEQUENCE [LARGE SCALE GENOMIC DNA]</scope>
    <source>
        <strain evidence="6 7">LMG 2657</strain>
    </source>
</reference>
<dbReference type="Proteomes" id="UP000193749">
    <property type="component" value="Unassembled WGS sequence"/>
</dbReference>
<comment type="caution">
    <text evidence="6">The sequence shown here is derived from an EMBL/GenBank/DDBJ whole genome shotgun (WGS) entry which is preliminary data.</text>
</comment>
<protein>
    <recommendedName>
        <fullName evidence="8">DoxX family protein</fullName>
    </recommendedName>
</protein>